<comment type="caution">
    <text evidence="3">The sequence shown here is derived from an EMBL/GenBank/DDBJ whole genome shotgun (WGS) entry which is preliminary data.</text>
</comment>
<accession>A0AAD5XCX9</accession>
<dbReference type="AlphaFoldDB" id="A0AAD5XCX9"/>
<dbReference type="Pfam" id="PF03407">
    <property type="entry name" value="Nucleotid_trans"/>
    <property type="match status" value="1"/>
</dbReference>
<gene>
    <name evidence="3" type="ORF">HK100_012797</name>
</gene>
<dbReference type="EMBL" id="JADGJH010000966">
    <property type="protein sequence ID" value="KAJ3120433.1"/>
    <property type="molecule type" value="Genomic_DNA"/>
</dbReference>
<name>A0AAD5XCX9_9FUNG</name>
<dbReference type="Proteomes" id="UP001211907">
    <property type="component" value="Unassembled WGS sequence"/>
</dbReference>
<keyword evidence="4" id="KW-1185">Reference proteome</keyword>
<dbReference type="InterPro" id="IPR005069">
    <property type="entry name" value="Nucl-diP-sugar_transferase"/>
</dbReference>
<feature type="region of interest" description="Disordered" evidence="1">
    <location>
        <begin position="1"/>
        <end position="34"/>
    </location>
</feature>
<evidence type="ECO:0000313" key="3">
    <source>
        <dbReference type="EMBL" id="KAJ3120433.1"/>
    </source>
</evidence>
<feature type="domain" description="Nucleotide-diphospho-sugar transferase" evidence="2">
    <location>
        <begin position="194"/>
        <end position="354"/>
    </location>
</feature>
<sequence>MNSRLQSAELTMPHPSPDPLSLEPEFNTDHSSKANSNDVNSNIAYLNALAVENPLLFFVRFENTPLEVERQWFAAHSATDSNQTKRKRRADKNLSSDQDAFDKYESKPTVFLASANANVAAAPITLNMLCSLRTNAPDAFSRLIVWATDAQAASSLVSTALSFAQQRSNQNQTESVSFAVYFDATLSLPPAHANYKANNRAPFFKLMQARNAFFLRILKQLNLNLLFTDMDLVFLANPIKDLNLPKGIPSLPSLRNSGIATENNNDDKESDLDRVLADLVPVDSLYSDVPDMIYSTDTRDFFHNLNDPYERSPWIPKICGGFFFARSNPRTITTWEYMHIHNLNDQWGMDQLLNGHIATIRNSDDREPSSLAAQRRKFDAVLVDPLPAGLTSRKRDIRKFIDAQAAIRVRVLSQAAYRAALPHYADGGEVPDDYSEFLKELEERGEKEVLFHPNYNAKFLDWFVLYPFQFKYGYPSVIVSNDNKTDILIKLGKWFLNDQNTCPVFDTKTPTATLQRAT</sequence>
<protein>
    <recommendedName>
        <fullName evidence="2">Nucleotide-diphospho-sugar transferase domain-containing protein</fullName>
    </recommendedName>
</protein>
<evidence type="ECO:0000313" key="4">
    <source>
        <dbReference type="Proteomes" id="UP001211907"/>
    </source>
</evidence>
<organism evidence="3 4">
    <name type="scientific">Physocladia obscura</name>
    <dbReference type="NCBI Taxonomy" id="109957"/>
    <lineage>
        <taxon>Eukaryota</taxon>
        <taxon>Fungi</taxon>
        <taxon>Fungi incertae sedis</taxon>
        <taxon>Chytridiomycota</taxon>
        <taxon>Chytridiomycota incertae sedis</taxon>
        <taxon>Chytridiomycetes</taxon>
        <taxon>Chytridiales</taxon>
        <taxon>Chytriomycetaceae</taxon>
        <taxon>Physocladia</taxon>
    </lineage>
</organism>
<evidence type="ECO:0000259" key="2">
    <source>
        <dbReference type="Pfam" id="PF03407"/>
    </source>
</evidence>
<proteinExistence type="predicted"/>
<feature type="region of interest" description="Disordered" evidence="1">
    <location>
        <begin position="78"/>
        <end position="99"/>
    </location>
</feature>
<evidence type="ECO:0000256" key="1">
    <source>
        <dbReference type="SAM" id="MobiDB-lite"/>
    </source>
</evidence>
<reference evidence="3" key="1">
    <citation type="submission" date="2020-05" db="EMBL/GenBank/DDBJ databases">
        <title>Phylogenomic resolution of chytrid fungi.</title>
        <authorList>
            <person name="Stajich J.E."/>
            <person name="Amses K."/>
            <person name="Simmons R."/>
            <person name="Seto K."/>
            <person name="Myers J."/>
            <person name="Bonds A."/>
            <person name="Quandt C.A."/>
            <person name="Barry K."/>
            <person name="Liu P."/>
            <person name="Grigoriev I."/>
            <person name="Longcore J.E."/>
            <person name="James T.Y."/>
        </authorList>
    </citation>
    <scope>NUCLEOTIDE SEQUENCE</scope>
    <source>
        <strain evidence="3">JEL0513</strain>
    </source>
</reference>